<proteinExistence type="predicted"/>
<feature type="region of interest" description="Disordered" evidence="1">
    <location>
        <begin position="79"/>
        <end position="109"/>
    </location>
</feature>
<dbReference type="InterPro" id="IPR051675">
    <property type="entry name" value="Endo/Exo/Phosphatase_dom_1"/>
</dbReference>
<sequence>MKKFVAILAIFSALFLGAIDLQTASKSDLMEIKGIGEKKADAIIQYRKSNTINSADDLKNIKGFGDTIIDNIKKDIKVKSNTSKKDEKNKSKAEDNKESKKTKNSKSDN</sequence>
<gene>
    <name evidence="4" type="ORF">RMQ68_10615</name>
</gene>
<dbReference type="PANTHER" id="PTHR21180:SF32">
    <property type="entry name" value="ENDONUCLEASE_EXONUCLEASE_PHOSPHATASE FAMILY DOMAIN-CONTAINING PROTEIN 1"/>
    <property type="match status" value="1"/>
</dbReference>
<feature type="signal peptide" evidence="2">
    <location>
        <begin position="1"/>
        <end position="18"/>
    </location>
</feature>
<dbReference type="Pfam" id="PF12836">
    <property type="entry name" value="HHH_3"/>
    <property type="match status" value="1"/>
</dbReference>
<name>A0AA96DLH4_9BACT</name>
<dbReference type="GO" id="GO:0003677">
    <property type="term" value="F:DNA binding"/>
    <property type="evidence" value="ECO:0007669"/>
    <property type="project" value="InterPro"/>
</dbReference>
<dbReference type="InterPro" id="IPR003583">
    <property type="entry name" value="Hlx-hairpin-Hlx_DNA-bd_motif"/>
</dbReference>
<dbReference type="GO" id="GO:0006281">
    <property type="term" value="P:DNA repair"/>
    <property type="evidence" value="ECO:0007669"/>
    <property type="project" value="InterPro"/>
</dbReference>
<feature type="domain" description="Helix-hairpin-helix DNA-binding motif class 1" evidence="3">
    <location>
        <begin position="27"/>
        <end position="46"/>
    </location>
</feature>
<dbReference type="GO" id="GO:0015628">
    <property type="term" value="P:protein secretion by the type II secretion system"/>
    <property type="evidence" value="ECO:0007669"/>
    <property type="project" value="TreeGrafter"/>
</dbReference>
<dbReference type="PANTHER" id="PTHR21180">
    <property type="entry name" value="ENDONUCLEASE/EXONUCLEASE/PHOSPHATASE FAMILY DOMAIN-CONTAINING PROTEIN 1"/>
    <property type="match status" value="1"/>
</dbReference>
<feature type="domain" description="Helix-hairpin-helix DNA-binding motif class 1" evidence="3">
    <location>
        <begin position="56"/>
        <end position="75"/>
    </location>
</feature>
<evidence type="ECO:0000256" key="1">
    <source>
        <dbReference type="SAM" id="MobiDB-lite"/>
    </source>
</evidence>
<protein>
    <submittedName>
        <fullName evidence="4">Helix-hairpin-helix domain-containing protein</fullName>
    </submittedName>
</protein>
<dbReference type="InterPro" id="IPR010994">
    <property type="entry name" value="RuvA_2-like"/>
</dbReference>
<evidence type="ECO:0000259" key="3">
    <source>
        <dbReference type="SMART" id="SM00278"/>
    </source>
</evidence>
<evidence type="ECO:0000313" key="4">
    <source>
        <dbReference type="EMBL" id="WNL29802.1"/>
    </source>
</evidence>
<feature type="chain" id="PRO_5041650596" evidence="2">
    <location>
        <begin position="19"/>
        <end position="109"/>
    </location>
</feature>
<reference evidence="4" key="1">
    <citation type="submission" date="2023-09" db="EMBL/GenBank/DDBJ databases">
        <title>Arcobacter tbilisiensis sp. nov. isolated from chicken meat in Tbilisi, Georgia.</title>
        <authorList>
            <person name="Matthias R."/>
            <person name="Zautner A.E."/>
        </authorList>
    </citation>
    <scope>NUCLEOTIDE SEQUENCE</scope>
    <source>
        <strain evidence="4">LEO 52</strain>
    </source>
</reference>
<keyword evidence="2" id="KW-0732">Signal</keyword>
<evidence type="ECO:0000256" key="2">
    <source>
        <dbReference type="SAM" id="SignalP"/>
    </source>
</evidence>
<dbReference type="EMBL" id="CP134854">
    <property type="protein sequence ID" value="WNL29802.1"/>
    <property type="molecule type" value="Genomic_DNA"/>
</dbReference>
<dbReference type="Gene3D" id="1.10.150.320">
    <property type="entry name" value="Photosystem II 12 kDa extrinsic protein"/>
    <property type="match status" value="1"/>
</dbReference>
<dbReference type="SUPFAM" id="SSF47781">
    <property type="entry name" value="RuvA domain 2-like"/>
    <property type="match status" value="1"/>
</dbReference>
<dbReference type="AlphaFoldDB" id="A0AA96DLH4"/>
<accession>A0AA96DLH4</accession>
<organism evidence="4">
    <name type="scientific">Arcobacter sp. AZ-2023</name>
    <dbReference type="NCBI Taxonomy" id="3074453"/>
    <lineage>
        <taxon>Bacteria</taxon>
        <taxon>Pseudomonadati</taxon>
        <taxon>Campylobacterota</taxon>
        <taxon>Epsilonproteobacteria</taxon>
        <taxon>Campylobacterales</taxon>
        <taxon>Arcobacteraceae</taxon>
        <taxon>Arcobacter</taxon>
    </lineage>
</organism>
<dbReference type="GO" id="GO:0015627">
    <property type="term" value="C:type II protein secretion system complex"/>
    <property type="evidence" value="ECO:0007669"/>
    <property type="project" value="TreeGrafter"/>
</dbReference>
<dbReference type="SMART" id="SM00278">
    <property type="entry name" value="HhH1"/>
    <property type="match status" value="2"/>
</dbReference>